<proteinExistence type="predicted"/>
<protein>
    <recommendedName>
        <fullName evidence="2">HAT C-terminal dimerisation domain-containing protein</fullName>
    </recommendedName>
</protein>
<dbReference type="GO" id="GO:0046983">
    <property type="term" value="F:protein dimerization activity"/>
    <property type="evidence" value="ECO:0007669"/>
    <property type="project" value="InterPro"/>
</dbReference>
<feature type="domain" description="HAT C-terminal dimerisation" evidence="2">
    <location>
        <begin position="10"/>
        <end position="49"/>
    </location>
</feature>
<accession>A0A151RD36</accession>
<evidence type="ECO:0000313" key="4">
    <source>
        <dbReference type="Proteomes" id="UP000075243"/>
    </source>
</evidence>
<evidence type="ECO:0000256" key="1">
    <source>
        <dbReference type="SAM" id="Phobius"/>
    </source>
</evidence>
<dbReference type="AlphaFoldDB" id="A0A151RD36"/>
<dbReference type="EMBL" id="KQ483832">
    <property type="protein sequence ID" value="KYP40492.1"/>
    <property type="molecule type" value="Genomic_DNA"/>
</dbReference>
<feature type="transmembrane region" description="Helical" evidence="1">
    <location>
        <begin position="12"/>
        <end position="32"/>
    </location>
</feature>
<name>A0A151RD36_CAJCA</name>
<sequence length="54" mass="6085">MILSVLKTFNCFPNACIAYRIILTILAIVASAKKSISKLKLLKFYLQSTIHKVD</sequence>
<gene>
    <name evidence="3" type="ORF">KK1_038182</name>
</gene>
<dbReference type="Proteomes" id="UP000075243">
    <property type="component" value="Unassembled WGS sequence"/>
</dbReference>
<evidence type="ECO:0000313" key="3">
    <source>
        <dbReference type="EMBL" id="KYP40492.1"/>
    </source>
</evidence>
<evidence type="ECO:0000259" key="2">
    <source>
        <dbReference type="Pfam" id="PF05699"/>
    </source>
</evidence>
<dbReference type="InterPro" id="IPR008906">
    <property type="entry name" value="HATC_C_dom"/>
</dbReference>
<keyword evidence="4" id="KW-1185">Reference proteome</keyword>
<dbReference type="OMA" id="NCFPNAC"/>
<reference evidence="3" key="1">
    <citation type="journal article" date="2012" name="Nat. Biotechnol.">
        <title>Draft genome sequence of pigeonpea (Cajanus cajan), an orphan legume crop of resource-poor farmers.</title>
        <authorList>
            <person name="Varshney R.K."/>
            <person name="Chen W."/>
            <person name="Li Y."/>
            <person name="Bharti A.K."/>
            <person name="Saxena R.K."/>
            <person name="Schlueter J.A."/>
            <person name="Donoghue M.T."/>
            <person name="Azam S."/>
            <person name="Fan G."/>
            <person name="Whaley A.M."/>
            <person name="Farmer A.D."/>
            <person name="Sheridan J."/>
            <person name="Iwata A."/>
            <person name="Tuteja R."/>
            <person name="Penmetsa R.V."/>
            <person name="Wu W."/>
            <person name="Upadhyaya H.D."/>
            <person name="Yang S.P."/>
            <person name="Shah T."/>
            <person name="Saxena K.B."/>
            <person name="Michael T."/>
            <person name="McCombie W.R."/>
            <person name="Yang B."/>
            <person name="Zhang G."/>
            <person name="Yang H."/>
            <person name="Wang J."/>
            <person name="Spillane C."/>
            <person name="Cook D.R."/>
            <person name="May G.D."/>
            <person name="Xu X."/>
            <person name="Jackson S.A."/>
        </authorList>
    </citation>
    <scope>NUCLEOTIDE SEQUENCE [LARGE SCALE GENOMIC DNA]</scope>
</reference>
<keyword evidence="1" id="KW-1133">Transmembrane helix</keyword>
<dbReference type="Gramene" id="C.cajan_37959.t">
    <property type="protein sequence ID" value="C.cajan_37959.t.cds1"/>
    <property type="gene ID" value="C.cajan_37959"/>
</dbReference>
<keyword evidence="1" id="KW-0812">Transmembrane</keyword>
<organism evidence="3 4">
    <name type="scientific">Cajanus cajan</name>
    <name type="common">Pigeon pea</name>
    <name type="synonym">Cajanus indicus</name>
    <dbReference type="NCBI Taxonomy" id="3821"/>
    <lineage>
        <taxon>Eukaryota</taxon>
        <taxon>Viridiplantae</taxon>
        <taxon>Streptophyta</taxon>
        <taxon>Embryophyta</taxon>
        <taxon>Tracheophyta</taxon>
        <taxon>Spermatophyta</taxon>
        <taxon>Magnoliopsida</taxon>
        <taxon>eudicotyledons</taxon>
        <taxon>Gunneridae</taxon>
        <taxon>Pentapetalae</taxon>
        <taxon>rosids</taxon>
        <taxon>fabids</taxon>
        <taxon>Fabales</taxon>
        <taxon>Fabaceae</taxon>
        <taxon>Papilionoideae</taxon>
        <taxon>50 kb inversion clade</taxon>
        <taxon>NPAAA clade</taxon>
        <taxon>indigoferoid/millettioid clade</taxon>
        <taxon>Phaseoleae</taxon>
        <taxon>Cajanus</taxon>
    </lineage>
</organism>
<keyword evidence="1" id="KW-0472">Membrane</keyword>
<dbReference type="Pfam" id="PF05699">
    <property type="entry name" value="Dimer_Tnp_hAT"/>
    <property type="match status" value="1"/>
</dbReference>